<evidence type="ECO:0000313" key="2">
    <source>
        <dbReference type="Proteomes" id="UP000324800"/>
    </source>
</evidence>
<protein>
    <submittedName>
        <fullName evidence="1">Uncharacterized protein</fullName>
    </submittedName>
</protein>
<dbReference type="EMBL" id="SNRW01021013">
    <property type="protein sequence ID" value="KAA6364956.1"/>
    <property type="molecule type" value="Genomic_DNA"/>
</dbReference>
<proteinExistence type="predicted"/>
<organism evidence="1 2">
    <name type="scientific">Streblomastix strix</name>
    <dbReference type="NCBI Taxonomy" id="222440"/>
    <lineage>
        <taxon>Eukaryota</taxon>
        <taxon>Metamonada</taxon>
        <taxon>Preaxostyla</taxon>
        <taxon>Oxymonadida</taxon>
        <taxon>Streblomastigidae</taxon>
        <taxon>Streblomastix</taxon>
    </lineage>
</organism>
<evidence type="ECO:0000313" key="1">
    <source>
        <dbReference type="EMBL" id="KAA6364956.1"/>
    </source>
</evidence>
<comment type="caution">
    <text evidence="1">The sequence shown here is derived from an EMBL/GenBank/DDBJ whole genome shotgun (WGS) entry which is preliminary data.</text>
</comment>
<name>A0A5J4U2H8_9EUKA</name>
<accession>A0A5J4U2H8</accession>
<reference evidence="1 2" key="1">
    <citation type="submission" date="2019-03" db="EMBL/GenBank/DDBJ databases">
        <title>Single cell metagenomics reveals metabolic interactions within the superorganism composed of flagellate Streblomastix strix and complex community of Bacteroidetes bacteria on its surface.</title>
        <authorList>
            <person name="Treitli S.C."/>
            <person name="Kolisko M."/>
            <person name="Husnik F."/>
            <person name="Keeling P."/>
            <person name="Hampl V."/>
        </authorList>
    </citation>
    <scope>NUCLEOTIDE SEQUENCE [LARGE SCALE GENOMIC DNA]</scope>
    <source>
        <strain evidence="1">ST1C</strain>
    </source>
</reference>
<sequence>MSQNIGFNDEITMNLISAIRQETWRKRRAELHFFSNYFNEKKLELLDILYKIANVILANCLTWREKQEEKSKFEELRKIRTHVGVALSMLSECRDVGQSPIVQSMAKRMNLDRTQRRKYWSIWNLNQLFTYFTNKQVVDEKEIMRKSMALLVAFSEGDDD</sequence>
<dbReference type="Proteomes" id="UP000324800">
    <property type="component" value="Unassembled WGS sequence"/>
</dbReference>
<gene>
    <name evidence="1" type="ORF">EZS28_039516</name>
</gene>
<dbReference type="AlphaFoldDB" id="A0A5J4U2H8"/>